<evidence type="ECO:0000313" key="2">
    <source>
        <dbReference type="EMBL" id="KAK0635510.1"/>
    </source>
</evidence>
<dbReference type="EMBL" id="JAULSR010000001">
    <property type="protein sequence ID" value="KAK0635510.1"/>
    <property type="molecule type" value="Genomic_DNA"/>
</dbReference>
<feature type="region of interest" description="Disordered" evidence="1">
    <location>
        <begin position="54"/>
        <end position="88"/>
    </location>
</feature>
<protein>
    <submittedName>
        <fullName evidence="2">Uncharacterized protein</fullName>
    </submittedName>
</protein>
<name>A0AA40CEP4_9PEZI</name>
<accession>A0AA40CEP4</accession>
<gene>
    <name evidence="2" type="ORF">B0T17DRAFT_612366</name>
</gene>
<reference evidence="2" key="1">
    <citation type="submission" date="2023-06" db="EMBL/GenBank/DDBJ databases">
        <title>Genome-scale phylogeny and comparative genomics of the fungal order Sordariales.</title>
        <authorList>
            <consortium name="Lawrence Berkeley National Laboratory"/>
            <person name="Hensen N."/>
            <person name="Bonometti L."/>
            <person name="Westerberg I."/>
            <person name="Brannstrom I.O."/>
            <person name="Guillou S."/>
            <person name="Cros-Aarteil S."/>
            <person name="Calhoun S."/>
            <person name="Haridas S."/>
            <person name="Kuo A."/>
            <person name="Mondo S."/>
            <person name="Pangilinan J."/>
            <person name="Riley R."/>
            <person name="LaButti K."/>
            <person name="Andreopoulos B."/>
            <person name="Lipzen A."/>
            <person name="Chen C."/>
            <person name="Yanf M."/>
            <person name="Daum C."/>
            <person name="Ng V."/>
            <person name="Clum A."/>
            <person name="Steindorff A."/>
            <person name="Ohm R."/>
            <person name="Martin F."/>
            <person name="Silar P."/>
            <person name="Natvig D."/>
            <person name="Lalanne C."/>
            <person name="Gautier V."/>
            <person name="Ament-velasquez S.L."/>
            <person name="Kruys A."/>
            <person name="Hutchinson M.I."/>
            <person name="Powell A.J."/>
            <person name="Barry K."/>
            <person name="Miller A.N."/>
            <person name="Grigoriev I.V."/>
            <person name="Debuchy R."/>
            <person name="Gladieux P."/>
            <person name="Thoren M.H."/>
            <person name="Johannesson H."/>
        </authorList>
    </citation>
    <scope>NUCLEOTIDE SEQUENCE</scope>
    <source>
        <strain evidence="2">SMH3391-2</strain>
    </source>
</reference>
<comment type="caution">
    <text evidence="2">The sequence shown here is derived from an EMBL/GenBank/DDBJ whole genome shotgun (WGS) entry which is preliminary data.</text>
</comment>
<keyword evidence="3" id="KW-1185">Reference proteome</keyword>
<organism evidence="2 3">
    <name type="scientific">Bombardia bombarda</name>
    <dbReference type="NCBI Taxonomy" id="252184"/>
    <lineage>
        <taxon>Eukaryota</taxon>
        <taxon>Fungi</taxon>
        <taxon>Dikarya</taxon>
        <taxon>Ascomycota</taxon>
        <taxon>Pezizomycotina</taxon>
        <taxon>Sordariomycetes</taxon>
        <taxon>Sordariomycetidae</taxon>
        <taxon>Sordariales</taxon>
        <taxon>Lasiosphaeriaceae</taxon>
        <taxon>Bombardia</taxon>
    </lineage>
</organism>
<dbReference type="AlphaFoldDB" id="A0AA40CEP4"/>
<dbReference type="Proteomes" id="UP001174934">
    <property type="component" value="Unassembled WGS sequence"/>
</dbReference>
<proteinExistence type="predicted"/>
<evidence type="ECO:0000313" key="3">
    <source>
        <dbReference type="Proteomes" id="UP001174934"/>
    </source>
</evidence>
<feature type="compositionally biased region" description="Basic and acidic residues" evidence="1">
    <location>
        <begin position="77"/>
        <end position="88"/>
    </location>
</feature>
<sequence>MRRIRRLGTAAGVGASTSANANANASSGHIITGNGQRAAARTIAVPITPKLETRATDSLDDQVYSSENLSPFPGDRGSIEARREEPEG</sequence>
<evidence type="ECO:0000256" key="1">
    <source>
        <dbReference type="SAM" id="MobiDB-lite"/>
    </source>
</evidence>